<gene>
    <name evidence="1" type="ORF">BU25DRAFT_325556</name>
</gene>
<proteinExistence type="predicted"/>
<dbReference type="Proteomes" id="UP000799754">
    <property type="component" value="Unassembled WGS sequence"/>
</dbReference>
<keyword evidence="2" id="KW-1185">Reference proteome</keyword>
<evidence type="ECO:0000313" key="1">
    <source>
        <dbReference type="EMBL" id="KAF2633483.1"/>
    </source>
</evidence>
<accession>A0ACB6SHL3</accession>
<comment type="caution">
    <text evidence="1">The sequence shown here is derived from an EMBL/GenBank/DDBJ whole genome shotgun (WGS) entry which is preliminary data.</text>
</comment>
<protein>
    <submittedName>
        <fullName evidence="1">Uncharacterized protein</fullName>
    </submittedName>
</protein>
<sequence>MPGIKDALDEICKLKPGEKLVYTHIAKKKKNGVACSTLSRAHRLVTMTTNSRKLNDQQESDLINYIEWLTACHLPPTRAMVQNFASAVASTPCSDKWVTRFLHHHRNQLTSQWVTGMNSNCHNTESGYKYKLYFKLLQQK</sequence>
<name>A0ACB6SHL3_9PLEO</name>
<organism evidence="1 2">
    <name type="scientific">Macroventuria anomochaeta</name>
    <dbReference type="NCBI Taxonomy" id="301207"/>
    <lineage>
        <taxon>Eukaryota</taxon>
        <taxon>Fungi</taxon>
        <taxon>Dikarya</taxon>
        <taxon>Ascomycota</taxon>
        <taxon>Pezizomycotina</taxon>
        <taxon>Dothideomycetes</taxon>
        <taxon>Pleosporomycetidae</taxon>
        <taxon>Pleosporales</taxon>
        <taxon>Pleosporineae</taxon>
        <taxon>Didymellaceae</taxon>
        <taxon>Macroventuria</taxon>
    </lineage>
</organism>
<dbReference type="EMBL" id="MU006701">
    <property type="protein sequence ID" value="KAF2633483.1"/>
    <property type="molecule type" value="Genomic_DNA"/>
</dbReference>
<feature type="non-terminal residue" evidence="1">
    <location>
        <position position="140"/>
    </location>
</feature>
<reference evidence="1" key="1">
    <citation type="journal article" date="2020" name="Stud. Mycol.">
        <title>101 Dothideomycetes genomes: a test case for predicting lifestyles and emergence of pathogens.</title>
        <authorList>
            <person name="Haridas S."/>
            <person name="Albert R."/>
            <person name="Binder M."/>
            <person name="Bloem J."/>
            <person name="Labutti K."/>
            <person name="Salamov A."/>
            <person name="Andreopoulos B."/>
            <person name="Baker S."/>
            <person name="Barry K."/>
            <person name="Bills G."/>
            <person name="Bluhm B."/>
            <person name="Cannon C."/>
            <person name="Castanera R."/>
            <person name="Culley D."/>
            <person name="Daum C."/>
            <person name="Ezra D."/>
            <person name="Gonzalez J."/>
            <person name="Henrissat B."/>
            <person name="Kuo A."/>
            <person name="Liang C."/>
            <person name="Lipzen A."/>
            <person name="Lutzoni F."/>
            <person name="Magnuson J."/>
            <person name="Mondo S."/>
            <person name="Nolan M."/>
            <person name="Ohm R."/>
            <person name="Pangilinan J."/>
            <person name="Park H.-J."/>
            <person name="Ramirez L."/>
            <person name="Alfaro M."/>
            <person name="Sun H."/>
            <person name="Tritt A."/>
            <person name="Yoshinaga Y."/>
            <person name="Zwiers L.-H."/>
            <person name="Turgeon B."/>
            <person name="Goodwin S."/>
            <person name="Spatafora J."/>
            <person name="Crous P."/>
            <person name="Grigoriev I."/>
        </authorList>
    </citation>
    <scope>NUCLEOTIDE SEQUENCE</scope>
    <source>
        <strain evidence="1">CBS 525.71</strain>
    </source>
</reference>
<evidence type="ECO:0000313" key="2">
    <source>
        <dbReference type="Proteomes" id="UP000799754"/>
    </source>
</evidence>